<keyword evidence="2 10" id="KW-0547">Nucleotide-binding</keyword>
<evidence type="ECO:0000256" key="6">
    <source>
        <dbReference type="ARBA" id="ARBA00023235"/>
    </source>
</evidence>
<proteinExistence type="inferred from homology"/>
<dbReference type="InterPro" id="IPR014016">
    <property type="entry name" value="UvrD-like_ATP-bd"/>
</dbReference>
<keyword evidence="3 10" id="KW-0378">Hydrolase</keyword>
<dbReference type="SUPFAM" id="SSF52540">
    <property type="entry name" value="P-loop containing nucleoside triphosphate hydrolases"/>
    <property type="match status" value="1"/>
</dbReference>
<dbReference type="PROSITE" id="PS51217">
    <property type="entry name" value="UVRD_HELICASE_CTER"/>
    <property type="match status" value="1"/>
</dbReference>
<comment type="similarity">
    <text evidence="1">Belongs to the helicase family. UvrD subfamily.</text>
</comment>
<dbReference type="KEGG" id="aagg:ETAA8_35260"/>
<dbReference type="OrthoDB" id="9810135at2"/>
<evidence type="ECO:0000256" key="7">
    <source>
        <dbReference type="ARBA" id="ARBA00034617"/>
    </source>
</evidence>
<protein>
    <recommendedName>
        <fullName evidence="8">DNA 3'-5' helicase</fullName>
        <ecNumber evidence="8">5.6.2.4</ecNumber>
    </recommendedName>
</protein>
<dbReference type="GO" id="GO:0003677">
    <property type="term" value="F:DNA binding"/>
    <property type="evidence" value="ECO:0007669"/>
    <property type="project" value="InterPro"/>
</dbReference>
<evidence type="ECO:0000256" key="1">
    <source>
        <dbReference type="ARBA" id="ARBA00009922"/>
    </source>
</evidence>
<evidence type="ECO:0000256" key="2">
    <source>
        <dbReference type="ARBA" id="ARBA00022741"/>
    </source>
</evidence>
<dbReference type="PROSITE" id="PS51198">
    <property type="entry name" value="UVRD_HELICASE_ATP_BIND"/>
    <property type="match status" value="1"/>
</dbReference>
<evidence type="ECO:0000256" key="4">
    <source>
        <dbReference type="ARBA" id="ARBA00022806"/>
    </source>
</evidence>
<dbReference type="AlphaFoldDB" id="A0A517YDW7"/>
<dbReference type="Pfam" id="PF13361">
    <property type="entry name" value="UvrD_C"/>
    <property type="match status" value="1"/>
</dbReference>
<dbReference type="CDD" id="cd18807">
    <property type="entry name" value="SF1_C_UvrD"/>
    <property type="match status" value="1"/>
</dbReference>
<dbReference type="Gene3D" id="1.10.10.160">
    <property type="match status" value="1"/>
</dbReference>
<keyword evidence="6" id="KW-0413">Isomerase</keyword>
<dbReference type="GO" id="GO:0016887">
    <property type="term" value="F:ATP hydrolysis activity"/>
    <property type="evidence" value="ECO:0007669"/>
    <property type="project" value="RHEA"/>
</dbReference>
<evidence type="ECO:0000256" key="8">
    <source>
        <dbReference type="ARBA" id="ARBA00034808"/>
    </source>
</evidence>
<dbReference type="EMBL" id="CP036274">
    <property type="protein sequence ID" value="QDU28426.1"/>
    <property type="molecule type" value="Genomic_DNA"/>
</dbReference>
<evidence type="ECO:0000259" key="12">
    <source>
        <dbReference type="PROSITE" id="PS51217"/>
    </source>
</evidence>
<dbReference type="RefSeq" id="WP_145090698.1">
    <property type="nucleotide sequence ID" value="NZ_CP036274.1"/>
</dbReference>
<evidence type="ECO:0000313" key="14">
    <source>
        <dbReference type="Proteomes" id="UP000315017"/>
    </source>
</evidence>
<name>A0A517YDW7_9BACT</name>
<dbReference type="GO" id="GO:0000725">
    <property type="term" value="P:recombinational repair"/>
    <property type="evidence" value="ECO:0007669"/>
    <property type="project" value="TreeGrafter"/>
</dbReference>
<evidence type="ECO:0000313" key="13">
    <source>
        <dbReference type="EMBL" id="QDU28426.1"/>
    </source>
</evidence>
<dbReference type="GO" id="GO:0043138">
    <property type="term" value="F:3'-5' DNA helicase activity"/>
    <property type="evidence" value="ECO:0007669"/>
    <property type="project" value="UniProtKB-EC"/>
</dbReference>
<dbReference type="InterPro" id="IPR014017">
    <property type="entry name" value="DNA_helicase_UvrD-like_C"/>
</dbReference>
<keyword evidence="14" id="KW-1185">Reference proteome</keyword>
<reference evidence="13 14" key="1">
    <citation type="submission" date="2019-02" db="EMBL/GenBank/DDBJ databases">
        <title>Deep-cultivation of Planctomycetes and their phenomic and genomic characterization uncovers novel biology.</title>
        <authorList>
            <person name="Wiegand S."/>
            <person name="Jogler M."/>
            <person name="Boedeker C."/>
            <person name="Pinto D."/>
            <person name="Vollmers J."/>
            <person name="Rivas-Marin E."/>
            <person name="Kohn T."/>
            <person name="Peeters S.H."/>
            <person name="Heuer A."/>
            <person name="Rast P."/>
            <person name="Oberbeckmann S."/>
            <person name="Bunk B."/>
            <person name="Jeske O."/>
            <person name="Meyerdierks A."/>
            <person name="Storesund J.E."/>
            <person name="Kallscheuer N."/>
            <person name="Luecker S."/>
            <person name="Lage O.M."/>
            <person name="Pohl T."/>
            <person name="Merkel B.J."/>
            <person name="Hornburger P."/>
            <person name="Mueller R.-W."/>
            <person name="Bruemmer F."/>
            <person name="Labrenz M."/>
            <person name="Spormann A.M."/>
            <person name="Op den Camp H."/>
            <person name="Overmann J."/>
            <person name="Amann R."/>
            <person name="Jetten M.S.M."/>
            <person name="Mascher T."/>
            <person name="Medema M.H."/>
            <person name="Devos D.P."/>
            <person name="Kaster A.-K."/>
            <person name="Ovreas L."/>
            <person name="Rohde M."/>
            <person name="Galperin M.Y."/>
            <person name="Jogler C."/>
        </authorList>
    </citation>
    <scope>NUCLEOTIDE SEQUENCE [LARGE SCALE GENOMIC DNA]</scope>
    <source>
        <strain evidence="13 14">ETA_A8</strain>
    </source>
</reference>
<dbReference type="EC" id="5.6.2.4" evidence="8"/>
<evidence type="ECO:0000256" key="10">
    <source>
        <dbReference type="PROSITE-ProRule" id="PRU00560"/>
    </source>
</evidence>
<dbReference type="Proteomes" id="UP000315017">
    <property type="component" value="Chromosome"/>
</dbReference>
<feature type="domain" description="UvrD-like helicase ATP-binding" evidence="11">
    <location>
        <begin position="3"/>
        <end position="281"/>
    </location>
</feature>
<dbReference type="InterPro" id="IPR000212">
    <property type="entry name" value="DNA_helicase_UvrD/REP"/>
</dbReference>
<dbReference type="InterPro" id="IPR013986">
    <property type="entry name" value="DExx_box_DNA_helicase_dom_sf"/>
</dbReference>
<dbReference type="PANTHER" id="PTHR11070">
    <property type="entry name" value="UVRD / RECB / PCRA DNA HELICASE FAMILY MEMBER"/>
    <property type="match status" value="1"/>
</dbReference>
<dbReference type="GO" id="GO:0005524">
    <property type="term" value="F:ATP binding"/>
    <property type="evidence" value="ECO:0007669"/>
    <property type="project" value="UniProtKB-UniRule"/>
</dbReference>
<evidence type="ECO:0000256" key="3">
    <source>
        <dbReference type="ARBA" id="ARBA00022801"/>
    </source>
</evidence>
<dbReference type="Gene3D" id="3.40.50.300">
    <property type="entry name" value="P-loop containing nucleotide triphosphate hydrolases"/>
    <property type="match status" value="2"/>
</dbReference>
<dbReference type="PANTHER" id="PTHR11070:SF64">
    <property type="entry name" value="ATP-DEPENDENT DNA HELICASE REP"/>
    <property type="match status" value="1"/>
</dbReference>
<dbReference type="Pfam" id="PF00580">
    <property type="entry name" value="UvrD-helicase"/>
    <property type="match status" value="1"/>
</dbReference>
<accession>A0A517YDW7</accession>
<dbReference type="Gene3D" id="1.10.486.10">
    <property type="entry name" value="PCRA, domain 4"/>
    <property type="match status" value="1"/>
</dbReference>
<organism evidence="13 14">
    <name type="scientific">Anatilimnocola aggregata</name>
    <dbReference type="NCBI Taxonomy" id="2528021"/>
    <lineage>
        <taxon>Bacteria</taxon>
        <taxon>Pseudomonadati</taxon>
        <taxon>Planctomycetota</taxon>
        <taxon>Planctomycetia</taxon>
        <taxon>Pirellulales</taxon>
        <taxon>Pirellulaceae</taxon>
        <taxon>Anatilimnocola</taxon>
    </lineage>
</organism>
<keyword evidence="5 10" id="KW-0067">ATP-binding</keyword>
<sequence>MSNGLNQPQQDAVNTLRGPLLVLAGAGSGKTRVVTFRIANLIKHGIVPSRILAVTFTNKAAAEMQERIAGLLGKQKDKPLISTFHSQCVKVLKRHITKLGYPPRFTIYDRGDQESLARQVLREIRVSDEMMRPGDLINQISRWKTLSLHPAATAQVAQTDKEHLASMGYRKYQRALKNFGAVDFDDLLLCTEELFEKHNDVRLAEAGLFDHVLVDEYQDTNGSQYRIIKALARDHRNLCVVGDDDQSIYGWRGAEVKHILQFGKDWPDAKTVRLEYNYRSTAAILDAANKLIVFNKHRHDKILRAARPGGEKPRILQYNSEVDEAREVVADIARVIRTEGREAKDFAILFRTNEQPRPFETELRKAKLPYVVLGSQSFFDRKEVKDLLSLLRTIESPRDEQAMLRIINTPPRGIGAKTVEGVIAAAVKSGKTAWDVMSGPQLNTICTGATADKVLRFVDMLKKYRAHAEMITKAGKQRRPAALAELLRQLVSEIGYEAELNRLYPDPNERQNRLASIEEVVNAVAQYEQGKSEVSLGDFLDEVTLGEREFGDTKDKQLSRNAIALLTMHASKGLEYPHVYIVGLEEGILPHHRTLKAESGDDIDEERRLCYVGITRAEEKLTLSLALTRMKWGKPRDTQPSRFLFEIIGQAENPRAKGKR</sequence>
<comment type="catalytic activity">
    <reaction evidence="7">
        <text>Couples ATP hydrolysis with the unwinding of duplex DNA by translocating in the 3'-5' direction.</text>
        <dbReference type="EC" id="5.6.2.4"/>
    </reaction>
</comment>
<dbReference type="GO" id="GO:0005829">
    <property type="term" value="C:cytosol"/>
    <property type="evidence" value="ECO:0007669"/>
    <property type="project" value="TreeGrafter"/>
</dbReference>
<comment type="catalytic activity">
    <reaction evidence="9">
        <text>ATP + H2O = ADP + phosphate + H(+)</text>
        <dbReference type="Rhea" id="RHEA:13065"/>
        <dbReference type="ChEBI" id="CHEBI:15377"/>
        <dbReference type="ChEBI" id="CHEBI:15378"/>
        <dbReference type="ChEBI" id="CHEBI:30616"/>
        <dbReference type="ChEBI" id="CHEBI:43474"/>
        <dbReference type="ChEBI" id="CHEBI:456216"/>
        <dbReference type="EC" id="5.6.2.4"/>
    </reaction>
</comment>
<evidence type="ECO:0000256" key="9">
    <source>
        <dbReference type="ARBA" id="ARBA00048988"/>
    </source>
</evidence>
<dbReference type="CDD" id="cd17932">
    <property type="entry name" value="DEXQc_UvrD"/>
    <property type="match status" value="1"/>
</dbReference>
<evidence type="ECO:0000256" key="5">
    <source>
        <dbReference type="ARBA" id="ARBA00022840"/>
    </source>
</evidence>
<gene>
    <name evidence="13" type="primary">pcrA_1</name>
    <name evidence="13" type="ORF">ETAA8_35260</name>
</gene>
<dbReference type="InterPro" id="IPR027417">
    <property type="entry name" value="P-loop_NTPase"/>
</dbReference>
<evidence type="ECO:0000259" key="11">
    <source>
        <dbReference type="PROSITE" id="PS51198"/>
    </source>
</evidence>
<feature type="domain" description="UvrD-like helicase C-terminal" evidence="12">
    <location>
        <begin position="282"/>
        <end position="573"/>
    </location>
</feature>
<feature type="binding site" evidence="10">
    <location>
        <begin position="24"/>
        <end position="31"/>
    </location>
    <ligand>
        <name>ATP</name>
        <dbReference type="ChEBI" id="CHEBI:30616"/>
    </ligand>
</feature>
<keyword evidence="4 10" id="KW-0347">Helicase</keyword>